<gene>
    <name evidence="1" type="ORF">MUK42_15725</name>
</gene>
<proteinExistence type="predicted"/>
<evidence type="ECO:0000313" key="2">
    <source>
        <dbReference type="Proteomes" id="UP001055439"/>
    </source>
</evidence>
<reference evidence="1" key="1">
    <citation type="submission" date="2022-05" db="EMBL/GenBank/DDBJ databases">
        <title>The Musa troglodytarum L. genome provides insights into the mechanism of non-climacteric behaviour and enrichment of carotenoids.</title>
        <authorList>
            <person name="Wang J."/>
        </authorList>
    </citation>
    <scope>NUCLEOTIDE SEQUENCE</scope>
    <source>
        <tissue evidence="1">Leaf</tissue>
    </source>
</reference>
<name>A0A9E7GC49_9LILI</name>
<dbReference type="EMBL" id="CP097508">
    <property type="protein sequence ID" value="URE09902.1"/>
    <property type="molecule type" value="Genomic_DNA"/>
</dbReference>
<dbReference type="Proteomes" id="UP001055439">
    <property type="component" value="Chromosome 6"/>
</dbReference>
<dbReference type="AlphaFoldDB" id="A0A9E7GC49"/>
<sequence length="39" mass="4593">MFSLSSHIQRYKFNLMKQHFCLSSNDKNVIRGDVSTDNM</sequence>
<organism evidence="1 2">
    <name type="scientific">Musa troglodytarum</name>
    <name type="common">fe'i banana</name>
    <dbReference type="NCBI Taxonomy" id="320322"/>
    <lineage>
        <taxon>Eukaryota</taxon>
        <taxon>Viridiplantae</taxon>
        <taxon>Streptophyta</taxon>
        <taxon>Embryophyta</taxon>
        <taxon>Tracheophyta</taxon>
        <taxon>Spermatophyta</taxon>
        <taxon>Magnoliopsida</taxon>
        <taxon>Liliopsida</taxon>
        <taxon>Zingiberales</taxon>
        <taxon>Musaceae</taxon>
        <taxon>Musa</taxon>
    </lineage>
</organism>
<evidence type="ECO:0000313" key="1">
    <source>
        <dbReference type="EMBL" id="URE09902.1"/>
    </source>
</evidence>
<accession>A0A9E7GC49</accession>
<protein>
    <submittedName>
        <fullName evidence="1">Uncharacterized protein</fullName>
    </submittedName>
</protein>
<keyword evidence="2" id="KW-1185">Reference proteome</keyword>